<keyword evidence="3" id="KW-0564">Palmitate</keyword>
<evidence type="ECO:0000256" key="5">
    <source>
        <dbReference type="SAM" id="SignalP"/>
    </source>
</evidence>
<dbReference type="InterPro" id="IPR036328">
    <property type="entry name" value="MliC_sf"/>
</dbReference>
<keyword evidence="2" id="KW-0472">Membrane</keyword>
<evidence type="ECO:0000256" key="1">
    <source>
        <dbReference type="ARBA" id="ARBA00022729"/>
    </source>
</evidence>
<keyword evidence="4" id="KW-0449">Lipoprotein</keyword>
<protein>
    <submittedName>
        <fullName evidence="7">Lysozyme inhibitor</fullName>
    </submittedName>
</protein>
<dbReference type="Gene3D" id="2.40.128.200">
    <property type="match status" value="1"/>
</dbReference>
<feature type="chain" id="PRO_5016649241" evidence="5">
    <location>
        <begin position="25"/>
        <end position="110"/>
    </location>
</feature>
<evidence type="ECO:0000256" key="3">
    <source>
        <dbReference type="ARBA" id="ARBA00023139"/>
    </source>
</evidence>
<dbReference type="Pfam" id="PF09864">
    <property type="entry name" value="MliC"/>
    <property type="match status" value="1"/>
</dbReference>
<evidence type="ECO:0000256" key="2">
    <source>
        <dbReference type="ARBA" id="ARBA00023136"/>
    </source>
</evidence>
<accession>A0A379G3P2</accession>
<gene>
    <name evidence="7" type="ORF">NCTC12026_01942</name>
</gene>
<dbReference type="RefSeq" id="WP_006813012.1">
    <property type="nucleotide sequence ID" value="NZ_AP018946.1"/>
</dbReference>
<feature type="domain" description="C-type lysozyme inhibitor" evidence="6">
    <location>
        <begin position="30"/>
        <end position="94"/>
    </location>
</feature>
<dbReference type="InterPro" id="IPR018660">
    <property type="entry name" value="MliC"/>
</dbReference>
<dbReference type="EMBL" id="UGUA01000002">
    <property type="protein sequence ID" value="SUC35545.1"/>
    <property type="molecule type" value="Genomic_DNA"/>
</dbReference>
<feature type="signal peptide" evidence="5">
    <location>
        <begin position="1"/>
        <end position="24"/>
    </location>
</feature>
<dbReference type="GeneID" id="93421288"/>
<name>A0A379G3P2_9GAMM</name>
<dbReference type="AlphaFoldDB" id="A0A379G3P2"/>
<keyword evidence="1 5" id="KW-0732">Signal</keyword>
<dbReference type="OrthoDB" id="26727at2"/>
<sequence length="110" mass="11908">MKKTLLISSITALSILAASSSAFAAKTDTYNCDGQKIKVSFPNQDTAVMLYSDELIVMKSKEAASGARYVGENFQLWSHKGGLNLATISEDDAVNNRVSDDKGRDCKLVK</sequence>
<dbReference type="Proteomes" id="UP000255129">
    <property type="component" value="Unassembled WGS sequence"/>
</dbReference>
<reference evidence="7 8" key="1">
    <citation type="submission" date="2018-06" db="EMBL/GenBank/DDBJ databases">
        <authorList>
            <consortium name="Pathogen Informatics"/>
            <person name="Doyle S."/>
        </authorList>
    </citation>
    <scope>NUCLEOTIDE SEQUENCE [LARGE SCALE GENOMIC DNA]</scope>
    <source>
        <strain evidence="7 8">NCTC12026</strain>
    </source>
</reference>
<organism evidence="7 8">
    <name type="scientific">Providencia rustigianii</name>
    <dbReference type="NCBI Taxonomy" id="158850"/>
    <lineage>
        <taxon>Bacteria</taxon>
        <taxon>Pseudomonadati</taxon>
        <taxon>Pseudomonadota</taxon>
        <taxon>Gammaproteobacteria</taxon>
        <taxon>Enterobacterales</taxon>
        <taxon>Morganellaceae</taxon>
        <taxon>Providencia</taxon>
    </lineage>
</organism>
<evidence type="ECO:0000259" key="6">
    <source>
        <dbReference type="Pfam" id="PF09864"/>
    </source>
</evidence>
<evidence type="ECO:0000256" key="4">
    <source>
        <dbReference type="ARBA" id="ARBA00023288"/>
    </source>
</evidence>
<proteinExistence type="predicted"/>
<evidence type="ECO:0000313" key="8">
    <source>
        <dbReference type="Proteomes" id="UP000255129"/>
    </source>
</evidence>
<evidence type="ECO:0000313" key="7">
    <source>
        <dbReference type="EMBL" id="SUC35545.1"/>
    </source>
</evidence>
<dbReference type="SUPFAM" id="SSF141488">
    <property type="entry name" value="YdhA-like"/>
    <property type="match status" value="1"/>
</dbReference>